<evidence type="ECO:0000313" key="2">
    <source>
        <dbReference type="EMBL" id="SDK03902.1"/>
    </source>
</evidence>
<dbReference type="RefSeq" id="WP_090305728.1">
    <property type="nucleotide sequence ID" value="NZ_FNFE01000002.1"/>
</dbReference>
<keyword evidence="1" id="KW-1133">Transmembrane helix</keyword>
<accession>A0A1G8YM04</accession>
<proteinExistence type="predicted"/>
<gene>
    <name evidence="2" type="ORF">SAMN04515672_2222</name>
</gene>
<sequence>MEWLAPATFGLFAAGAGVLCYVLVSNLEPQPEYPALMTDLMRLLGAGIALCGLAIGGVFLYAAGGLYLG</sequence>
<name>A0A1G8YM04_9EURY</name>
<organism evidence="2 3">
    <name type="scientific">Natronorubrum texcoconense</name>
    <dbReference type="NCBI Taxonomy" id="1095776"/>
    <lineage>
        <taxon>Archaea</taxon>
        <taxon>Methanobacteriati</taxon>
        <taxon>Methanobacteriota</taxon>
        <taxon>Stenosarchaea group</taxon>
        <taxon>Halobacteria</taxon>
        <taxon>Halobacteriales</taxon>
        <taxon>Natrialbaceae</taxon>
        <taxon>Natronorubrum</taxon>
    </lineage>
</organism>
<evidence type="ECO:0000313" key="3">
    <source>
        <dbReference type="Proteomes" id="UP000198882"/>
    </source>
</evidence>
<keyword evidence="1" id="KW-0472">Membrane</keyword>
<dbReference type="STRING" id="1095776.SAMN04515672_2222"/>
<dbReference type="AlphaFoldDB" id="A0A1G8YM04"/>
<protein>
    <submittedName>
        <fullName evidence="2">Uncharacterized protein</fullName>
    </submittedName>
</protein>
<keyword evidence="1" id="KW-0812">Transmembrane</keyword>
<dbReference type="OrthoDB" id="182165at2157"/>
<dbReference type="EMBL" id="FNFE01000002">
    <property type="protein sequence ID" value="SDK03902.1"/>
    <property type="molecule type" value="Genomic_DNA"/>
</dbReference>
<reference evidence="3" key="1">
    <citation type="submission" date="2016-10" db="EMBL/GenBank/DDBJ databases">
        <authorList>
            <person name="Varghese N."/>
            <person name="Submissions S."/>
        </authorList>
    </citation>
    <scope>NUCLEOTIDE SEQUENCE [LARGE SCALE GENOMIC DNA]</scope>
    <source>
        <strain evidence="3">B4,CECT 8067,JCM 17497</strain>
    </source>
</reference>
<feature type="transmembrane region" description="Helical" evidence="1">
    <location>
        <begin position="44"/>
        <end position="68"/>
    </location>
</feature>
<dbReference type="Proteomes" id="UP000198882">
    <property type="component" value="Unassembled WGS sequence"/>
</dbReference>
<evidence type="ECO:0000256" key="1">
    <source>
        <dbReference type="SAM" id="Phobius"/>
    </source>
</evidence>
<keyword evidence="3" id="KW-1185">Reference proteome</keyword>